<dbReference type="Pfam" id="PF11810">
    <property type="entry name" value="DUF3332"/>
    <property type="match status" value="1"/>
</dbReference>
<evidence type="ECO:0000313" key="2">
    <source>
        <dbReference type="EMBL" id="AKU91496.1"/>
    </source>
</evidence>
<dbReference type="CDD" id="cd15482">
    <property type="entry name" value="Sialidase_non-viral"/>
    <property type="match status" value="1"/>
</dbReference>
<proteinExistence type="predicted"/>
<keyword evidence="3" id="KW-1185">Reference proteome</keyword>
<accession>A0A0K1PDL1</accession>
<keyword evidence="1" id="KW-0472">Membrane</keyword>
<name>A0A0K1PDL1_9BACT</name>
<dbReference type="KEGG" id="vin:AKJ08_1883"/>
<keyword evidence="1" id="KW-0812">Transmembrane</keyword>
<dbReference type="Proteomes" id="UP000055590">
    <property type="component" value="Chromosome"/>
</dbReference>
<dbReference type="STRING" id="1391653.AKJ08_1883"/>
<sequence>MGGKWVQELVFLGLSFIPVYGLFLLGDAFIFNTIEFWTGHNPIAGNVPEIGEERIVELPDGSPLKLVRESEDGIRVEHEGVVRHFVRTADGFEAWDDEGNLLAAVHGQVNGDVVVTDATGSFRSYTAEELALAGNSTVSVAAWASEQARQNAASMAAR</sequence>
<dbReference type="InterPro" id="IPR021768">
    <property type="entry name" value="DUF3332"/>
</dbReference>
<dbReference type="AlphaFoldDB" id="A0A0K1PDL1"/>
<dbReference type="PATRIC" id="fig|1391653.3.peg.1971"/>
<keyword evidence="1" id="KW-1133">Transmembrane helix</keyword>
<organism evidence="2 3">
    <name type="scientific">Vulgatibacter incomptus</name>
    <dbReference type="NCBI Taxonomy" id="1391653"/>
    <lineage>
        <taxon>Bacteria</taxon>
        <taxon>Pseudomonadati</taxon>
        <taxon>Myxococcota</taxon>
        <taxon>Myxococcia</taxon>
        <taxon>Myxococcales</taxon>
        <taxon>Cystobacterineae</taxon>
        <taxon>Vulgatibacteraceae</taxon>
        <taxon>Vulgatibacter</taxon>
    </lineage>
</organism>
<protein>
    <recommendedName>
        <fullName evidence="4">DUF3332 domain-containing protein</fullName>
    </recommendedName>
</protein>
<dbReference type="EMBL" id="CP012332">
    <property type="protein sequence ID" value="AKU91496.1"/>
    <property type="molecule type" value="Genomic_DNA"/>
</dbReference>
<feature type="transmembrane region" description="Helical" evidence="1">
    <location>
        <begin position="9"/>
        <end position="31"/>
    </location>
</feature>
<evidence type="ECO:0000313" key="3">
    <source>
        <dbReference type="Proteomes" id="UP000055590"/>
    </source>
</evidence>
<gene>
    <name evidence="2" type="ORF">AKJ08_1883</name>
</gene>
<evidence type="ECO:0008006" key="4">
    <source>
        <dbReference type="Google" id="ProtNLM"/>
    </source>
</evidence>
<reference evidence="2 3" key="1">
    <citation type="submission" date="2015-08" db="EMBL/GenBank/DDBJ databases">
        <authorList>
            <person name="Babu N.S."/>
            <person name="Beckwith C.J."/>
            <person name="Beseler K.G."/>
            <person name="Brison A."/>
            <person name="Carone J.V."/>
            <person name="Caskin T.P."/>
            <person name="Diamond M."/>
            <person name="Durham M.E."/>
            <person name="Foxe J.M."/>
            <person name="Go M."/>
            <person name="Henderson B.A."/>
            <person name="Jones I.B."/>
            <person name="McGettigan J.A."/>
            <person name="Micheletti S.J."/>
            <person name="Nasrallah M.E."/>
            <person name="Ortiz D."/>
            <person name="Piller C.R."/>
            <person name="Privatt S.R."/>
            <person name="Schneider S.L."/>
            <person name="Sharp S."/>
            <person name="Smith T.C."/>
            <person name="Stanton J.D."/>
            <person name="Ullery H.E."/>
            <person name="Wilson R.J."/>
            <person name="Serrano M.G."/>
            <person name="Buck G."/>
            <person name="Lee V."/>
            <person name="Wang Y."/>
            <person name="Carvalho R."/>
            <person name="Voegtly L."/>
            <person name="Shi R."/>
            <person name="Duckworth R."/>
            <person name="Johnson A."/>
            <person name="Loviza R."/>
            <person name="Walstead R."/>
            <person name="Shah Z."/>
            <person name="Kiflezghi M."/>
            <person name="Wade K."/>
            <person name="Ball S.L."/>
            <person name="Bradley K.W."/>
            <person name="Asai D.J."/>
            <person name="Bowman C.A."/>
            <person name="Russell D.A."/>
            <person name="Pope W.H."/>
            <person name="Jacobs-Sera D."/>
            <person name="Hendrix R.W."/>
            <person name="Hatfull G.F."/>
        </authorList>
    </citation>
    <scope>NUCLEOTIDE SEQUENCE [LARGE SCALE GENOMIC DNA]</scope>
    <source>
        <strain evidence="2 3">DSM 27710</strain>
    </source>
</reference>
<evidence type="ECO:0000256" key="1">
    <source>
        <dbReference type="SAM" id="Phobius"/>
    </source>
</evidence>